<dbReference type="Proteomes" id="UP000019763">
    <property type="component" value="Unassembled WGS sequence"/>
</dbReference>
<dbReference type="GO" id="GO:0003729">
    <property type="term" value="F:mRNA binding"/>
    <property type="evidence" value="ECO:0007669"/>
    <property type="project" value="InterPro"/>
</dbReference>
<dbReference type="eggNOG" id="KOG0796">
    <property type="taxonomic scope" value="Eukaryota"/>
</dbReference>
<dbReference type="EMBL" id="AFNH02000760">
    <property type="protein sequence ID" value="EZG56758.1"/>
    <property type="molecule type" value="Genomic_DNA"/>
</dbReference>
<reference evidence="5" key="1">
    <citation type="submission" date="2013-12" db="EMBL/GenBank/DDBJ databases">
        <authorList>
            <person name="Omoto C.K."/>
            <person name="Sibley D."/>
            <person name="Venepally P."/>
            <person name="Hadjithomas M."/>
            <person name="Karamycheva S."/>
            <person name="Brunk B."/>
            <person name="Roos D."/>
            <person name="Caler E."/>
            <person name="Lorenzi H."/>
        </authorList>
    </citation>
    <scope>NUCLEOTIDE SEQUENCE</scope>
</reference>
<name>A0A023B4H7_GRENI</name>
<evidence type="ECO:0000313" key="5">
    <source>
        <dbReference type="EMBL" id="EZG56758.1"/>
    </source>
</evidence>
<dbReference type="InterPro" id="IPR004882">
    <property type="entry name" value="Luc7-rel"/>
</dbReference>
<dbReference type="OrthoDB" id="153872at2759"/>
<gene>
    <name evidence="5" type="ORF">GNI_101400</name>
</gene>
<feature type="chain" id="PRO_5001511483" evidence="4">
    <location>
        <begin position="22"/>
        <end position="342"/>
    </location>
</feature>
<evidence type="ECO:0000313" key="6">
    <source>
        <dbReference type="Proteomes" id="UP000019763"/>
    </source>
</evidence>
<dbReference type="AlphaFoldDB" id="A0A023B4H7"/>
<dbReference type="GO" id="GO:0005685">
    <property type="term" value="C:U1 snRNP"/>
    <property type="evidence" value="ECO:0007669"/>
    <property type="project" value="InterPro"/>
</dbReference>
<dbReference type="GeneID" id="22913585"/>
<dbReference type="GO" id="GO:0006376">
    <property type="term" value="P:mRNA splice site recognition"/>
    <property type="evidence" value="ECO:0007669"/>
    <property type="project" value="InterPro"/>
</dbReference>
<organism evidence="5 6">
    <name type="scientific">Gregarina niphandrodes</name>
    <name type="common">Septate eugregarine</name>
    <dbReference type="NCBI Taxonomy" id="110365"/>
    <lineage>
        <taxon>Eukaryota</taxon>
        <taxon>Sar</taxon>
        <taxon>Alveolata</taxon>
        <taxon>Apicomplexa</taxon>
        <taxon>Conoidasida</taxon>
        <taxon>Gregarinasina</taxon>
        <taxon>Eugregarinorida</taxon>
        <taxon>Gregarinidae</taxon>
        <taxon>Gregarina</taxon>
    </lineage>
</organism>
<protein>
    <submittedName>
        <fullName evidence="5">LUC7 amine-terminal protein</fullName>
    </submittedName>
</protein>
<dbReference type="OMA" id="GWRNDRV"/>
<sequence>MALRLQVIGAIKCYTLLSVAALLDSLLGADRNELPSAAGVKRRSFADPDVCKYYLVDFCPHDLFPNTRSHLGPCPRVHDEAMKEEYKRSADKERYAVEFEEEMLAFLKQLVSSAEQKIQKANRRIDAPLPENALLSDEQQQLINAMNDKITNLLKDAEIAGEKGDVEEVASITRQVQTLKREIERAGSLVYGSYMQREKSLRVCSICGAMQSVGDSMSRFESHVTGKLHLLHGGLAPAEGGAGGVPTITADEQQRRIATVSRREPEAALRRAAAGIVPGAVGNANVSLAEMGGTSMAARITAGVSAQMTTPGAGTLTAKDAATKGETAKGETAPDGRAPDGA</sequence>
<dbReference type="RefSeq" id="XP_011131167.1">
    <property type="nucleotide sequence ID" value="XM_011132865.1"/>
</dbReference>
<dbReference type="PANTHER" id="PTHR12375">
    <property type="entry name" value="RNA-BINDING PROTEIN LUC7-RELATED"/>
    <property type="match status" value="1"/>
</dbReference>
<keyword evidence="4" id="KW-0732">Signal</keyword>
<accession>A0A023B4H7</accession>
<feature type="coiled-coil region" evidence="2">
    <location>
        <begin position="97"/>
        <end position="124"/>
    </location>
</feature>
<comment type="similarity">
    <text evidence="1">Belongs to the Luc7 family.</text>
</comment>
<evidence type="ECO:0000256" key="2">
    <source>
        <dbReference type="SAM" id="Coils"/>
    </source>
</evidence>
<evidence type="ECO:0000256" key="3">
    <source>
        <dbReference type="SAM" id="MobiDB-lite"/>
    </source>
</evidence>
<feature type="compositionally biased region" description="Basic and acidic residues" evidence="3">
    <location>
        <begin position="321"/>
        <end position="342"/>
    </location>
</feature>
<comment type="caution">
    <text evidence="5">The sequence shown here is derived from an EMBL/GenBank/DDBJ whole genome shotgun (WGS) entry which is preliminary data.</text>
</comment>
<feature type="signal peptide" evidence="4">
    <location>
        <begin position="1"/>
        <end position="21"/>
    </location>
</feature>
<evidence type="ECO:0000256" key="1">
    <source>
        <dbReference type="ARBA" id="ARBA00005655"/>
    </source>
</evidence>
<dbReference type="VEuPathDB" id="CryptoDB:GNI_101400"/>
<feature type="region of interest" description="Disordered" evidence="3">
    <location>
        <begin position="311"/>
        <end position="342"/>
    </location>
</feature>
<evidence type="ECO:0000256" key="4">
    <source>
        <dbReference type="SAM" id="SignalP"/>
    </source>
</evidence>
<dbReference type="Pfam" id="PF03194">
    <property type="entry name" value="LUC7"/>
    <property type="match status" value="1"/>
</dbReference>
<keyword evidence="2" id="KW-0175">Coiled coil</keyword>
<keyword evidence="6" id="KW-1185">Reference proteome</keyword>
<proteinExistence type="inferred from homology"/>